<sequence length="210" mass="23482">MGRRKKTMLVLLCASVLAPLLLYTDRLSTLHAADPIQTQLRNSGEHKSKVLSEAPEKKTPPPPDIGGVILQVTTKEENKSEVKLETTSTKIVPGNNHPVSSNKNSGNSEIPDSRIRHIKDQLIRAKVYLSLAATRTNAHFIRELRARIKDMQRTLGDATKDSELLRNYNTSLNTISWEKGVAYWERFIALTLACSDPAAEKSQIPQMRTK</sequence>
<dbReference type="Pfam" id="PF25557">
    <property type="entry name" value="GAUT_1"/>
    <property type="match status" value="1"/>
</dbReference>
<dbReference type="OrthoDB" id="1742193at2759"/>
<accession>A0A6P5FG34</accession>
<gene>
    <name evidence="4" type="primary">LOC109712963</name>
</gene>
<evidence type="ECO:0000256" key="2">
    <source>
        <dbReference type="SAM" id="SignalP"/>
    </source>
</evidence>
<dbReference type="GeneID" id="109712963"/>
<feature type="region of interest" description="Disordered" evidence="1">
    <location>
        <begin position="38"/>
        <end position="111"/>
    </location>
</feature>
<proteinExistence type="predicted"/>
<dbReference type="RefSeq" id="XP_020092418.1">
    <property type="nucleotide sequence ID" value="XM_020236829.1"/>
</dbReference>
<evidence type="ECO:0000313" key="4">
    <source>
        <dbReference type="RefSeq" id="XP_020092418.1"/>
    </source>
</evidence>
<name>A0A6P5FG34_ANACO</name>
<evidence type="ECO:0000256" key="1">
    <source>
        <dbReference type="SAM" id="MobiDB-lite"/>
    </source>
</evidence>
<keyword evidence="3" id="KW-1185">Reference proteome</keyword>
<protein>
    <submittedName>
        <fullName evidence="4">Probable galacturonosyltransferase 4 isoform X1</fullName>
    </submittedName>
</protein>
<dbReference type="Proteomes" id="UP000515123">
    <property type="component" value="Linkage group 7"/>
</dbReference>
<feature type="compositionally biased region" description="Polar residues" evidence="1">
    <location>
        <begin position="97"/>
        <end position="110"/>
    </location>
</feature>
<organism evidence="3 4">
    <name type="scientific">Ananas comosus</name>
    <name type="common">Pineapple</name>
    <name type="synonym">Ananas ananas</name>
    <dbReference type="NCBI Taxonomy" id="4615"/>
    <lineage>
        <taxon>Eukaryota</taxon>
        <taxon>Viridiplantae</taxon>
        <taxon>Streptophyta</taxon>
        <taxon>Embryophyta</taxon>
        <taxon>Tracheophyta</taxon>
        <taxon>Spermatophyta</taxon>
        <taxon>Magnoliopsida</taxon>
        <taxon>Liliopsida</taxon>
        <taxon>Poales</taxon>
        <taxon>Bromeliaceae</taxon>
        <taxon>Bromelioideae</taxon>
        <taxon>Ananas</taxon>
    </lineage>
</organism>
<feature type="compositionally biased region" description="Basic and acidic residues" evidence="1">
    <location>
        <begin position="74"/>
        <end position="84"/>
    </location>
</feature>
<feature type="chain" id="PRO_5028229738" evidence="2">
    <location>
        <begin position="24"/>
        <end position="210"/>
    </location>
</feature>
<feature type="compositionally biased region" description="Basic and acidic residues" evidence="1">
    <location>
        <begin position="43"/>
        <end position="59"/>
    </location>
</feature>
<reference evidence="3" key="1">
    <citation type="journal article" date="2015" name="Nat. Genet.">
        <title>The pineapple genome and the evolution of CAM photosynthesis.</title>
        <authorList>
            <person name="Ming R."/>
            <person name="VanBuren R."/>
            <person name="Wai C.M."/>
            <person name="Tang H."/>
            <person name="Schatz M.C."/>
            <person name="Bowers J.E."/>
            <person name="Lyons E."/>
            <person name="Wang M.L."/>
            <person name="Chen J."/>
            <person name="Biggers E."/>
            <person name="Zhang J."/>
            <person name="Huang L."/>
            <person name="Zhang L."/>
            <person name="Miao W."/>
            <person name="Zhang J."/>
            <person name="Ye Z."/>
            <person name="Miao C."/>
            <person name="Lin Z."/>
            <person name="Wang H."/>
            <person name="Zhou H."/>
            <person name="Yim W.C."/>
            <person name="Priest H.D."/>
            <person name="Zheng C."/>
            <person name="Woodhouse M."/>
            <person name="Edger P.P."/>
            <person name="Guyot R."/>
            <person name="Guo H.B."/>
            <person name="Guo H."/>
            <person name="Zheng G."/>
            <person name="Singh R."/>
            <person name="Sharma A."/>
            <person name="Min X."/>
            <person name="Zheng Y."/>
            <person name="Lee H."/>
            <person name="Gurtowski J."/>
            <person name="Sedlazeck F.J."/>
            <person name="Harkess A."/>
            <person name="McKain M.R."/>
            <person name="Liao Z."/>
            <person name="Fang J."/>
            <person name="Liu J."/>
            <person name="Zhang X."/>
            <person name="Zhang Q."/>
            <person name="Hu W."/>
            <person name="Qin Y."/>
            <person name="Wang K."/>
            <person name="Chen L.Y."/>
            <person name="Shirley N."/>
            <person name="Lin Y.R."/>
            <person name="Liu L.Y."/>
            <person name="Hernandez A.G."/>
            <person name="Wright C.L."/>
            <person name="Bulone V."/>
            <person name="Tuskan G.A."/>
            <person name="Heath K."/>
            <person name="Zee F."/>
            <person name="Moore P.H."/>
            <person name="Sunkar R."/>
            <person name="Leebens-Mack J.H."/>
            <person name="Mockler T."/>
            <person name="Bennetzen J.L."/>
            <person name="Freeling M."/>
            <person name="Sankoff D."/>
            <person name="Paterson A.H."/>
            <person name="Zhu X."/>
            <person name="Yang X."/>
            <person name="Smith J.A."/>
            <person name="Cushman J.C."/>
            <person name="Paull R.E."/>
            <person name="Yu Q."/>
        </authorList>
    </citation>
    <scope>NUCLEOTIDE SEQUENCE [LARGE SCALE GENOMIC DNA]</scope>
    <source>
        <strain evidence="3">cv. F153</strain>
    </source>
</reference>
<evidence type="ECO:0000313" key="3">
    <source>
        <dbReference type="Proteomes" id="UP000515123"/>
    </source>
</evidence>
<reference evidence="4" key="2">
    <citation type="submission" date="2025-08" db="UniProtKB">
        <authorList>
            <consortium name="RefSeq"/>
        </authorList>
    </citation>
    <scope>IDENTIFICATION</scope>
    <source>
        <tissue evidence="4">Leaf</tissue>
    </source>
</reference>
<feature type="signal peptide" evidence="2">
    <location>
        <begin position="1"/>
        <end position="23"/>
    </location>
</feature>
<dbReference type="AlphaFoldDB" id="A0A6P5FG34"/>
<keyword evidence="2" id="KW-0732">Signal</keyword>